<gene>
    <name evidence="7" type="ORF">AKJ09_08846</name>
</gene>
<dbReference type="Gene3D" id="3.30.200.20">
    <property type="entry name" value="Phosphorylase Kinase, domain 1"/>
    <property type="match status" value="1"/>
</dbReference>
<dbReference type="Pfam" id="PF00069">
    <property type="entry name" value="Pkinase"/>
    <property type="match status" value="1"/>
</dbReference>
<evidence type="ECO:0000259" key="6">
    <source>
        <dbReference type="PROSITE" id="PS50011"/>
    </source>
</evidence>
<evidence type="ECO:0000313" key="7">
    <source>
        <dbReference type="EMBL" id="AKV02183.1"/>
    </source>
</evidence>
<sequence length="691" mass="76605">MSASIHPAPLMLGPYELLQRIATGGMAEVYLARRAGPRGFQKVVAVKRILPQLAEDHDFVAMFVDEARVCARLAHPNIVQVFDFGEHDGELYMAMEYVDGTTAARLVRAAASRGEDVPLEAALYIALSVLRGLDYAHNARDDDGRRLSLVHRDVSPGNVLIDRSGAVKLTDFGIARAAEIERRTDAGQLKGKLGYMSPEQVVGRELDARSDLFTAGIVLAELVMLRPLFSGHSEIDVLMRIRDADLTVLDRATSRVPDDVRAVLYRALARDRALRYPSAAAFAEAIEEILRRRRLQVGPGKLAGWITKLGLIPTGEVETPVSESSVRPTATLDRASPTPESPRITVPPPSAPPPSGNPSPSDPRNPAELAPLIYRVRTATGVTIGPMSYPRLVEMMVTGGVDHRALISRESLPFRSAVAYPELARFTQSAALRWDDNVFSTANDKGPIDRAVLPSRMFRLARKRETGALYFRDGARKKKIYLVEGVPEFVVSTDKSELFGEHLVARGQVLRMEVEMALSMLPRFNGRLGDALCGLGVLRPIELFRAIHQQMQDRFTEVFHWRSGEVAFVRGARSHEETFPLGFDPFDLVLRAVRDAYPEAELEAILQPLESALIVPVVPLPVRLEAFRLGEAEENVLREIKRPTPFADVLRAASRYASREETLRALFCGLSCDLLRAEEWRRLTSMPPRPV</sequence>
<dbReference type="PROSITE" id="PS50011">
    <property type="entry name" value="PROTEIN_KINASE_DOM"/>
    <property type="match status" value="1"/>
</dbReference>
<keyword evidence="1" id="KW-0808">Transferase</keyword>
<evidence type="ECO:0000256" key="5">
    <source>
        <dbReference type="SAM" id="MobiDB-lite"/>
    </source>
</evidence>
<dbReference type="CDD" id="cd14014">
    <property type="entry name" value="STKc_PknB_like"/>
    <property type="match status" value="1"/>
</dbReference>
<name>A0A0K1Q8W9_9BACT</name>
<feature type="region of interest" description="Disordered" evidence="5">
    <location>
        <begin position="317"/>
        <end position="367"/>
    </location>
</feature>
<keyword evidence="2" id="KW-0547">Nucleotide-binding</keyword>
<dbReference type="Proteomes" id="UP000064967">
    <property type="component" value="Chromosome"/>
</dbReference>
<accession>A0A0K1Q8W9</accession>
<keyword evidence="8" id="KW-1185">Reference proteome</keyword>
<evidence type="ECO:0000256" key="3">
    <source>
        <dbReference type="ARBA" id="ARBA00022777"/>
    </source>
</evidence>
<dbReference type="InterPro" id="IPR000719">
    <property type="entry name" value="Prot_kinase_dom"/>
</dbReference>
<dbReference type="SUPFAM" id="SSF56112">
    <property type="entry name" value="Protein kinase-like (PK-like)"/>
    <property type="match status" value="1"/>
</dbReference>
<dbReference type="RefSeq" id="WP_146653137.1">
    <property type="nucleotide sequence ID" value="NZ_CP012333.1"/>
</dbReference>
<keyword evidence="4" id="KW-0067">ATP-binding</keyword>
<dbReference type="STRING" id="1391654.AKJ09_08846"/>
<reference evidence="7 8" key="1">
    <citation type="submission" date="2015-08" db="EMBL/GenBank/DDBJ databases">
        <authorList>
            <person name="Babu N.S."/>
            <person name="Beckwith C.J."/>
            <person name="Beseler K.G."/>
            <person name="Brison A."/>
            <person name="Carone J.V."/>
            <person name="Caskin T.P."/>
            <person name="Diamond M."/>
            <person name="Durham M.E."/>
            <person name="Foxe J.M."/>
            <person name="Go M."/>
            <person name="Henderson B.A."/>
            <person name="Jones I.B."/>
            <person name="McGettigan J.A."/>
            <person name="Micheletti S.J."/>
            <person name="Nasrallah M.E."/>
            <person name="Ortiz D."/>
            <person name="Piller C.R."/>
            <person name="Privatt S.R."/>
            <person name="Schneider S.L."/>
            <person name="Sharp S."/>
            <person name="Smith T.C."/>
            <person name="Stanton J.D."/>
            <person name="Ullery H.E."/>
            <person name="Wilson R.J."/>
            <person name="Serrano M.G."/>
            <person name="Buck G."/>
            <person name="Lee V."/>
            <person name="Wang Y."/>
            <person name="Carvalho R."/>
            <person name="Voegtly L."/>
            <person name="Shi R."/>
            <person name="Duckworth R."/>
            <person name="Johnson A."/>
            <person name="Loviza R."/>
            <person name="Walstead R."/>
            <person name="Shah Z."/>
            <person name="Kiflezghi M."/>
            <person name="Wade K."/>
            <person name="Ball S.L."/>
            <person name="Bradley K.W."/>
            <person name="Asai D.J."/>
            <person name="Bowman C.A."/>
            <person name="Russell D.A."/>
            <person name="Pope W.H."/>
            <person name="Jacobs-Sera D."/>
            <person name="Hendrix R.W."/>
            <person name="Hatfull G.F."/>
        </authorList>
    </citation>
    <scope>NUCLEOTIDE SEQUENCE [LARGE SCALE GENOMIC DNA]</scope>
    <source>
        <strain evidence="7 8">DSM 27648</strain>
    </source>
</reference>
<evidence type="ECO:0000256" key="4">
    <source>
        <dbReference type="ARBA" id="ARBA00022840"/>
    </source>
</evidence>
<dbReference type="Gene3D" id="1.10.510.10">
    <property type="entry name" value="Transferase(Phosphotransferase) domain 1"/>
    <property type="match status" value="1"/>
</dbReference>
<dbReference type="GO" id="GO:0004674">
    <property type="term" value="F:protein serine/threonine kinase activity"/>
    <property type="evidence" value="ECO:0007669"/>
    <property type="project" value="UniProtKB-KW"/>
</dbReference>
<dbReference type="OrthoDB" id="5480138at2"/>
<protein>
    <submittedName>
        <fullName evidence="7">Serine/threonine protein kinase</fullName>
    </submittedName>
</protein>
<proteinExistence type="predicted"/>
<dbReference type="Pfam" id="PF14332">
    <property type="entry name" value="DUF4388"/>
    <property type="match status" value="1"/>
</dbReference>
<dbReference type="EMBL" id="CP012333">
    <property type="protein sequence ID" value="AKV02183.1"/>
    <property type="molecule type" value="Genomic_DNA"/>
</dbReference>
<organism evidence="7 8">
    <name type="scientific">Labilithrix luteola</name>
    <dbReference type="NCBI Taxonomy" id="1391654"/>
    <lineage>
        <taxon>Bacteria</taxon>
        <taxon>Pseudomonadati</taxon>
        <taxon>Myxococcota</taxon>
        <taxon>Polyangia</taxon>
        <taxon>Polyangiales</taxon>
        <taxon>Labilitrichaceae</taxon>
        <taxon>Labilithrix</taxon>
    </lineage>
</organism>
<evidence type="ECO:0000256" key="1">
    <source>
        <dbReference type="ARBA" id="ARBA00022679"/>
    </source>
</evidence>
<feature type="compositionally biased region" description="Pro residues" evidence="5">
    <location>
        <begin position="345"/>
        <end position="363"/>
    </location>
</feature>
<dbReference type="KEGG" id="llu:AKJ09_08846"/>
<dbReference type="PANTHER" id="PTHR43289:SF6">
    <property type="entry name" value="SERINE_THREONINE-PROTEIN KINASE NEKL-3"/>
    <property type="match status" value="1"/>
</dbReference>
<dbReference type="GO" id="GO:0005524">
    <property type="term" value="F:ATP binding"/>
    <property type="evidence" value="ECO:0007669"/>
    <property type="project" value="UniProtKB-KW"/>
</dbReference>
<dbReference type="InterPro" id="IPR025497">
    <property type="entry name" value="PatA-like_N"/>
</dbReference>
<dbReference type="AlphaFoldDB" id="A0A0K1Q8W9"/>
<dbReference type="PANTHER" id="PTHR43289">
    <property type="entry name" value="MITOGEN-ACTIVATED PROTEIN KINASE KINASE KINASE 20-RELATED"/>
    <property type="match status" value="1"/>
</dbReference>
<dbReference type="InterPro" id="IPR011009">
    <property type="entry name" value="Kinase-like_dom_sf"/>
</dbReference>
<evidence type="ECO:0000313" key="8">
    <source>
        <dbReference type="Proteomes" id="UP000064967"/>
    </source>
</evidence>
<evidence type="ECO:0000256" key="2">
    <source>
        <dbReference type="ARBA" id="ARBA00022741"/>
    </source>
</evidence>
<dbReference type="PROSITE" id="PS00109">
    <property type="entry name" value="PROTEIN_KINASE_TYR"/>
    <property type="match status" value="1"/>
</dbReference>
<keyword evidence="7" id="KW-0723">Serine/threonine-protein kinase</keyword>
<dbReference type="InterPro" id="IPR008266">
    <property type="entry name" value="Tyr_kinase_AS"/>
</dbReference>
<keyword evidence="3 7" id="KW-0418">Kinase</keyword>
<dbReference type="PATRIC" id="fig|1391654.3.peg.8958"/>
<feature type="domain" description="Protein kinase" evidence="6">
    <location>
        <begin position="15"/>
        <end position="290"/>
    </location>
</feature>